<evidence type="ECO:0000313" key="2">
    <source>
        <dbReference type="Proteomes" id="UP000828941"/>
    </source>
</evidence>
<keyword evidence="2" id="KW-1185">Reference proteome</keyword>
<dbReference type="EMBL" id="CM039429">
    <property type="protein sequence ID" value="KAI4346638.1"/>
    <property type="molecule type" value="Genomic_DNA"/>
</dbReference>
<dbReference type="Proteomes" id="UP000828941">
    <property type="component" value="Chromosome 4"/>
</dbReference>
<organism evidence="1 2">
    <name type="scientific">Bauhinia variegata</name>
    <name type="common">Purple orchid tree</name>
    <name type="synonym">Phanera variegata</name>
    <dbReference type="NCBI Taxonomy" id="167791"/>
    <lineage>
        <taxon>Eukaryota</taxon>
        <taxon>Viridiplantae</taxon>
        <taxon>Streptophyta</taxon>
        <taxon>Embryophyta</taxon>
        <taxon>Tracheophyta</taxon>
        <taxon>Spermatophyta</taxon>
        <taxon>Magnoliopsida</taxon>
        <taxon>eudicotyledons</taxon>
        <taxon>Gunneridae</taxon>
        <taxon>Pentapetalae</taxon>
        <taxon>rosids</taxon>
        <taxon>fabids</taxon>
        <taxon>Fabales</taxon>
        <taxon>Fabaceae</taxon>
        <taxon>Cercidoideae</taxon>
        <taxon>Cercideae</taxon>
        <taxon>Bauhiniinae</taxon>
        <taxon>Bauhinia</taxon>
    </lineage>
</organism>
<comment type="caution">
    <text evidence="1">The sequence shown here is derived from an EMBL/GenBank/DDBJ whole genome shotgun (WGS) entry which is preliminary data.</text>
</comment>
<sequence length="84" mass="9839">MMKEERFKFPMNMRKDLGQSYSNFSLFPFSLLSCQPKQHGGEFVWNSRLTGLRSSISKLPNQDLHVLLRYLVICWSPDIATKWG</sequence>
<name>A0ACB9PDW2_BAUVA</name>
<reference evidence="1 2" key="1">
    <citation type="journal article" date="2022" name="DNA Res.">
        <title>Chromosomal-level genome assembly of the orchid tree Bauhinia variegata (Leguminosae; Cercidoideae) supports the allotetraploid origin hypothesis of Bauhinia.</title>
        <authorList>
            <person name="Zhong Y."/>
            <person name="Chen Y."/>
            <person name="Zheng D."/>
            <person name="Pang J."/>
            <person name="Liu Y."/>
            <person name="Luo S."/>
            <person name="Meng S."/>
            <person name="Qian L."/>
            <person name="Wei D."/>
            <person name="Dai S."/>
            <person name="Zhou R."/>
        </authorList>
    </citation>
    <scope>NUCLEOTIDE SEQUENCE [LARGE SCALE GENOMIC DNA]</scope>
    <source>
        <strain evidence="1">BV-YZ2020</strain>
    </source>
</reference>
<evidence type="ECO:0000313" key="1">
    <source>
        <dbReference type="EMBL" id="KAI4346638.1"/>
    </source>
</evidence>
<proteinExistence type="predicted"/>
<gene>
    <name evidence="1" type="ORF">L6164_007518</name>
</gene>
<accession>A0ACB9PDW2</accession>
<protein>
    <submittedName>
        <fullName evidence="1">Uncharacterized protein</fullName>
    </submittedName>
</protein>